<evidence type="ECO:0000313" key="4">
    <source>
        <dbReference type="Proteomes" id="UP000521313"/>
    </source>
</evidence>
<evidence type="ECO:0000313" key="3">
    <source>
        <dbReference type="EMBL" id="MBM6831406.1"/>
    </source>
</evidence>
<dbReference type="Proteomes" id="UP000775500">
    <property type="component" value="Unassembled WGS sequence"/>
</dbReference>
<dbReference type="AlphaFoldDB" id="A0A7W8D1D9"/>
<gene>
    <name evidence="3" type="ORF">H5982_04680</name>
    <name evidence="2" type="ORF">HNQ43_000237</name>
</gene>
<reference evidence="2 4" key="1">
    <citation type="submission" date="2020-08" db="EMBL/GenBank/DDBJ databases">
        <title>Genomic Encyclopedia of Type Strains, Phase IV (KMG-IV): sequencing the most valuable type-strain genomes for metagenomic binning, comparative biology and taxonomic classification.</title>
        <authorList>
            <person name="Goeker M."/>
        </authorList>
    </citation>
    <scope>NUCLEOTIDE SEQUENCE [LARGE SCALE GENOMIC DNA]</scope>
    <source>
        <strain evidence="2 4">DSM 26963</strain>
    </source>
</reference>
<accession>A0A7W8D1D9</accession>
<dbReference type="EMBL" id="JACJLU010000004">
    <property type="protein sequence ID" value="MBM6831406.1"/>
    <property type="molecule type" value="Genomic_DNA"/>
</dbReference>
<dbReference type="Pfam" id="PF01520">
    <property type="entry name" value="Amidase_3"/>
    <property type="match status" value="1"/>
</dbReference>
<evidence type="ECO:0000259" key="1">
    <source>
        <dbReference type="Pfam" id="PF01520"/>
    </source>
</evidence>
<dbReference type="RefSeq" id="WP_183373977.1">
    <property type="nucleotide sequence ID" value="NZ_CALVCN010000035.1"/>
</dbReference>
<dbReference type="Proteomes" id="UP000521313">
    <property type="component" value="Unassembled WGS sequence"/>
</dbReference>
<protein>
    <submittedName>
        <fullName evidence="2">N-acetylmuramoyl-L-alanine amidase</fullName>
    </submittedName>
</protein>
<dbReference type="GO" id="GO:0008745">
    <property type="term" value="F:N-acetylmuramoyl-L-alanine amidase activity"/>
    <property type="evidence" value="ECO:0007669"/>
    <property type="project" value="InterPro"/>
</dbReference>
<organism evidence="2 4">
    <name type="scientific">Faecalicoccus acidiformans</name>
    <dbReference type="NCBI Taxonomy" id="915173"/>
    <lineage>
        <taxon>Bacteria</taxon>
        <taxon>Bacillati</taxon>
        <taxon>Bacillota</taxon>
        <taxon>Erysipelotrichia</taxon>
        <taxon>Erysipelotrichales</taxon>
        <taxon>Erysipelotrichaceae</taxon>
        <taxon>Faecalicoccus</taxon>
    </lineage>
</organism>
<evidence type="ECO:0000313" key="5">
    <source>
        <dbReference type="Proteomes" id="UP000775500"/>
    </source>
</evidence>
<proteinExistence type="predicted"/>
<keyword evidence="5" id="KW-1185">Reference proteome</keyword>
<dbReference type="GO" id="GO:0009253">
    <property type="term" value="P:peptidoglycan catabolic process"/>
    <property type="evidence" value="ECO:0007669"/>
    <property type="project" value="InterPro"/>
</dbReference>
<name>A0A7W8D1D9_9FIRM</name>
<sequence length="439" mass="49706">MARRKLNRKLKHPRILITLVVCLALLSGALFLYASRTTDIDRFRMTLLESLDETVIEEQIQTDFKESYTVQDYGIYGETLSFYSDRYSKESYTSLVGQMVVLRNVETQEELSFAFGENVDSGIRLNHLEPGLYEIYIYDNYDKKRLCFKKPVESETFSTIRNQKHVKNIRLVADSTYLEEYGRKMDKNYAFLEVMENIPQVKVADIVLDPGGQIYNEATMTTEAGIVNDWINEPQLTLEFANLLKTKLEEKGLRVLLTREDDQGASYYGTSSRVGIGYQAQAKAFISFEAYEDDTLTRPYLLTSRFTTGLLANEIAYELAGSDLELASVSSNGSFAAGITNDTGMIDDQEDDFVYDAYPALRETGGKQTFAGDLSFAQANESYKNSFGMESVVFFLANGDNEESVQYFQDHQEEMADSIVNAICSYYGIQGEESETSSQ</sequence>
<dbReference type="EMBL" id="JACHHD010000002">
    <property type="protein sequence ID" value="MBB5184202.1"/>
    <property type="molecule type" value="Genomic_DNA"/>
</dbReference>
<dbReference type="InterPro" id="IPR002508">
    <property type="entry name" value="MurNAc-LAA_cat"/>
</dbReference>
<reference evidence="3" key="2">
    <citation type="submission" date="2020-08" db="EMBL/GenBank/DDBJ databases">
        <authorList>
            <person name="Cejkova D."/>
            <person name="Kubasova T."/>
            <person name="Jahodarova E."/>
            <person name="Rychlik I."/>
        </authorList>
    </citation>
    <scope>NUCLEOTIDE SEQUENCE</scope>
    <source>
        <strain evidence="3">An423</strain>
    </source>
</reference>
<feature type="domain" description="MurNAc-LAA" evidence="1">
    <location>
        <begin position="206"/>
        <end position="288"/>
    </location>
</feature>
<comment type="caution">
    <text evidence="2">The sequence shown here is derived from an EMBL/GenBank/DDBJ whole genome shotgun (WGS) entry which is preliminary data.</text>
</comment>
<dbReference type="Gene3D" id="3.40.630.40">
    <property type="entry name" value="Zn-dependent exopeptidases"/>
    <property type="match status" value="1"/>
</dbReference>
<reference evidence="3 5" key="3">
    <citation type="journal article" date="2021" name="Sci. Rep.">
        <title>The distribution of antibiotic resistance genes in chicken gut microbiota commensals.</title>
        <authorList>
            <person name="Juricova H."/>
            <person name="Matiasovicova J."/>
            <person name="Kubasova T."/>
            <person name="Cejkova D."/>
            <person name="Rychlik I."/>
        </authorList>
    </citation>
    <scope>NUCLEOTIDE SEQUENCE [LARGE SCALE GENOMIC DNA]</scope>
    <source>
        <strain evidence="3 5">An423</strain>
    </source>
</reference>
<evidence type="ECO:0000313" key="2">
    <source>
        <dbReference type="EMBL" id="MBB5184202.1"/>
    </source>
</evidence>
<dbReference type="SUPFAM" id="SSF53187">
    <property type="entry name" value="Zn-dependent exopeptidases"/>
    <property type="match status" value="1"/>
</dbReference>